<dbReference type="RefSeq" id="WP_379875447.1">
    <property type="nucleotide sequence ID" value="NZ_JBHUIP010000004.1"/>
</dbReference>
<feature type="signal peptide" evidence="1">
    <location>
        <begin position="1"/>
        <end position="29"/>
    </location>
</feature>
<accession>A0ABW5DRH2</accession>
<dbReference type="EMBL" id="JBHUIP010000004">
    <property type="protein sequence ID" value="MFD2262486.1"/>
    <property type="molecule type" value="Genomic_DNA"/>
</dbReference>
<name>A0ABW5DRH2_9PROT</name>
<dbReference type="Pfam" id="PF13360">
    <property type="entry name" value="PQQ_2"/>
    <property type="match status" value="1"/>
</dbReference>
<organism evidence="3 4">
    <name type="scientific">Lacibacterium aquatile</name>
    <dbReference type="NCBI Taxonomy" id="1168082"/>
    <lineage>
        <taxon>Bacteria</taxon>
        <taxon>Pseudomonadati</taxon>
        <taxon>Pseudomonadota</taxon>
        <taxon>Alphaproteobacteria</taxon>
        <taxon>Rhodospirillales</taxon>
        <taxon>Rhodospirillaceae</taxon>
    </lineage>
</organism>
<sequence length="448" mass="47584">MTVIRTARIHRTAVLMLAASMLVGCSTFDDWFGEPPKPPLPGERIAVLQAGRAIAADPSLAEMQVELPPPAEYPDYPQAGGWPDHAGQHLELGDSLKEVWRSSIGSGSAKRRFLSGAPVVADGKVFTIDVFGNVTATELQNGRQAWRVDVTPSDEDDGTISGAVAYDSGRLYAATSFGQVVALDGASGKEIWRQAQPAPMRGAPTIVGNRVFVVTIDNQLVALSAEDGRRLWSHAGINEAAGLLGAASPAVDSGIVVSPYSSGELFALRADTGRIAWGDNLASARRSDSVSALANIRGNPVIDRGLVIAGSNSGRVAAIDMRNGERLWDREIPLGDSPWVAGDYVFALTPTGELYSLRRESGRVRWSLSLDRYEDPEKQRDPIRWAGPVLAGDRLILVGSHGYAVAVSPYTGQILGQQNLPGGSGVTPVVAAKTLLVLTDDGTLVAYR</sequence>
<dbReference type="PANTHER" id="PTHR34512:SF30">
    <property type="entry name" value="OUTER MEMBRANE PROTEIN ASSEMBLY FACTOR BAMB"/>
    <property type="match status" value="1"/>
</dbReference>
<dbReference type="InterPro" id="IPR002372">
    <property type="entry name" value="PQQ_rpt_dom"/>
</dbReference>
<evidence type="ECO:0000259" key="2">
    <source>
        <dbReference type="Pfam" id="PF13360"/>
    </source>
</evidence>
<dbReference type="InterPro" id="IPR015943">
    <property type="entry name" value="WD40/YVTN_repeat-like_dom_sf"/>
</dbReference>
<dbReference type="SMART" id="SM00564">
    <property type="entry name" value="PQQ"/>
    <property type="match status" value="7"/>
</dbReference>
<keyword evidence="1" id="KW-0732">Signal</keyword>
<dbReference type="Proteomes" id="UP001597295">
    <property type="component" value="Unassembled WGS sequence"/>
</dbReference>
<dbReference type="PROSITE" id="PS51257">
    <property type="entry name" value="PROKAR_LIPOPROTEIN"/>
    <property type="match status" value="1"/>
</dbReference>
<evidence type="ECO:0000256" key="1">
    <source>
        <dbReference type="SAM" id="SignalP"/>
    </source>
</evidence>
<comment type="caution">
    <text evidence="3">The sequence shown here is derived from an EMBL/GenBank/DDBJ whole genome shotgun (WGS) entry which is preliminary data.</text>
</comment>
<dbReference type="PANTHER" id="PTHR34512">
    <property type="entry name" value="CELL SURFACE PROTEIN"/>
    <property type="match status" value="1"/>
</dbReference>
<dbReference type="SUPFAM" id="SSF50998">
    <property type="entry name" value="Quinoprotein alcohol dehydrogenase-like"/>
    <property type="match status" value="1"/>
</dbReference>
<protein>
    <submittedName>
        <fullName evidence="3">PQQ-binding-like beta-propeller repeat protein</fullName>
    </submittedName>
</protein>
<feature type="domain" description="Pyrrolo-quinoline quinone repeat" evidence="2">
    <location>
        <begin position="132"/>
        <end position="367"/>
    </location>
</feature>
<feature type="chain" id="PRO_5046912659" evidence="1">
    <location>
        <begin position="30"/>
        <end position="448"/>
    </location>
</feature>
<dbReference type="InterPro" id="IPR011047">
    <property type="entry name" value="Quinoprotein_ADH-like_sf"/>
</dbReference>
<evidence type="ECO:0000313" key="3">
    <source>
        <dbReference type="EMBL" id="MFD2262486.1"/>
    </source>
</evidence>
<evidence type="ECO:0000313" key="4">
    <source>
        <dbReference type="Proteomes" id="UP001597295"/>
    </source>
</evidence>
<proteinExistence type="predicted"/>
<reference evidence="4" key="1">
    <citation type="journal article" date="2019" name="Int. J. Syst. Evol. Microbiol.">
        <title>The Global Catalogue of Microorganisms (GCM) 10K type strain sequencing project: providing services to taxonomists for standard genome sequencing and annotation.</title>
        <authorList>
            <consortium name="The Broad Institute Genomics Platform"/>
            <consortium name="The Broad Institute Genome Sequencing Center for Infectious Disease"/>
            <person name="Wu L."/>
            <person name="Ma J."/>
        </authorList>
    </citation>
    <scope>NUCLEOTIDE SEQUENCE [LARGE SCALE GENOMIC DNA]</scope>
    <source>
        <strain evidence="4">CGMCC 1.19062</strain>
    </source>
</reference>
<keyword evidence="4" id="KW-1185">Reference proteome</keyword>
<dbReference type="InterPro" id="IPR018391">
    <property type="entry name" value="PQQ_b-propeller_rpt"/>
</dbReference>
<dbReference type="Gene3D" id="2.130.10.10">
    <property type="entry name" value="YVTN repeat-like/Quinoprotein amine dehydrogenase"/>
    <property type="match status" value="1"/>
</dbReference>
<gene>
    <name evidence="3" type="ORF">ACFSM5_06265</name>
</gene>